<feature type="region of interest" description="Disordered" evidence="1">
    <location>
        <begin position="211"/>
        <end position="235"/>
    </location>
</feature>
<dbReference type="Proteomes" id="UP000235388">
    <property type="component" value="Unassembled WGS sequence"/>
</dbReference>
<feature type="region of interest" description="Disordered" evidence="1">
    <location>
        <begin position="19"/>
        <end position="50"/>
    </location>
</feature>
<feature type="compositionally biased region" description="Low complexity" evidence="1">
    <location>
        <begin position="105"/>
        <end position="116"/>
    </location>
</feature>
<feature type="compositionally biased region" description="Polar residues" evidence="1">
    <location>
        <begin position="224"/>
        <end position="235"/>
    </location>
</feature>
<accession>A0A2N5TQS4</accession>
<gene>
    <name evidence="2" type="ORF">PCANC_23647</name>
</gene>
<keyword evidence="3" id="KW-1185">Reference proteome</keyword>
<feature type="compositionally biased region" description="Basic and acidic residues" evidence="1">
    <location>
        <begin position="27"/>
        <end position="42"/>
    </location>
</feature>
<protein>
    <submittedName>
        <fullName evidence="2">Uncharacterized protein</fullName>
    </submittedName>
</protein>
<evidence type="ECO:0000313" key="3">
    <source>
        <dbReference type="Proteomes" id="UP000235388"/>
    </source>
</evidence>
<feature type="region of interest" description="Disordered" evidence="1">
    <location>
        <begin position="104"/>
        <end position="142"/>
    </location>
</feature>
<proteinExistence type="predicted"/>
<reference evidence="2 3" key="1">
    <citation type="submission" date="2017-11" db="EMBL/GenBank/DDBJ databases">
        <title>De novo assembly and phasing of dikaryotic genomes from two isolates of Puccinia coronata f. sp. avenae, the causal agent of oat crown rust.</title>
        <authorList>
            <person name="Miller M.E."/>
            <person name="Zhang Y."/>
            <person name="Omidvar V."/>
            <person name="Sperschneider J."/>
            <person name="Schwessinger B."/>
            <person name="Raley C."/>
            <person name="Palmer J.M."/>
            <person name="Garnica D."/>
            <person name="Upadhyaya N."/>
            <person name="Rathjen J."/>
            <person name="Taylor J.M."/>
            <person name="Park R.F."/>
            <person name="Dodds P.N."/>
            <person name="Hirsch C.D."/>
            <person name="Kianian S.F."/>
            <person name="Figueroa M."/>
        </authorList>
    </citation>
    <scope>NUCLEOTIDE SEQUENCE [LARGE SCALE GENOMIC DNA]</scope>
    <source>
        <strain evidence="2">12NC29</strain>
    </source>
</reference>
<evidence type="ECO:0000313" key="2">
    <source>
        <dbReference type="EMBL" id="PLW27831.1"/>
    </source>
</evidence>
<evidence type="ECO:0000256" key="1">
    <source>
        <dbReference type="SAM" id="MobiDB-lite"/>
    </source>
</evidence>
<comment type="caution">
    <text evidence="2">The sequence shown here is derived from an EMBL/GenBank/DDBJ whole genome shotgun (WGS) entry which is preliminary data.</text>
</comment>
<organism evidence="2 3">
    <name type="scientific">Puccinia coronata f. sp. avenae</name>
    <dbReference type="NCBI Taxonomy" id="200324"/>
    <lineage>
        <taxon>Eukaryota</taxon>
        <taxon>Fungi</taxon>
        <taxon>Dikarya</taxon>
        <taxon>Basidiomycota</taxon>
        <taxon>Pucciniomycotina</taxon>
        <taxon>Pucciniomycetes</taxon>
        <taxon>Pucciniales</taxon>
        <taxon>Pucciniaceae</taxon>
        <taxon>Puccinia</taxon>
    </lineage>
</organism>
<dbReference type="EMBL" id="PGCJ01000469">
    <property type="protein sequence ID" value="PLW27831.1"/>
    <property type="molecule type" value="Genomic_DNA"/>
</dbReference>
<name>A0A2N5TQS4_9BASI</name>
<sequence>MTSDIKPAPAFYLVATQRSVSSNSKAINDDNNHTDELNVHPEQHHRHRRTARTTLAQTRGYQLPIASWAPRRQSARPANSYLLGIRPNRKGLVGLWDPDECDRGAAAPTASRQAAASRDLHRRPGGRPDQPSPASRLACSPSQCSYQPKEQASLLAKPALVPAQRAGSYQPNKQAPTSPASGSACLMGWCRYQPGDQVNLLAKLVPAPAQQSGQPACRAGARASPTSRLACSPSRYSYQPNEQASLLAKPVLVPAQRAG</sequence>
<dbReference type="AlphaFoldDB" id="A0A2N5TQS4"/>